<proteinExistence type="predicted"/>
<keyword evidence="3" id="KW-1185">Reference proteome</keyword>
<gene>
    <name evidence="2" type="ORF">PISMIDRAFT_15346</name>
</gene>
<dbReference type="AlphaFoldDB" id="A0A0C9XXC5"/>
<reference evidence="3" key="2">
    <citation type="submission" date="2015-01" db="EMBL/GenBank/DDBJ databases">
        <title>Evolutionary Origins and Diversification of the Mycorrhizal Mutualists.</title>
        <authorList>
            <consortium name="DOE Joint Genome Institute"/>
            <consortium name="Mycorrhizal Genomics Consortium"/>
            <person name="Kohler A."/>
            <person name="Kuo A."/>
            <person name="Nagy L.G."/>
            <person name="Floudas D."/>
            <person name="Copeland A."/>
            <person name="Barry K.W."/>
            <person name="Cichocki N."/>
            <person name="Veneault-Fourrey C."/>
            <person name="LaButti K."/>
            <person name="Lindquist E.A."/>
            <person name="Lipzen A."/>
            <person name="Lundell T."/>
            <person name="Morin E."/>
            <person name="Murat C."/>
            <person name="Riley R."/>
            <person name="Ohm R."/>
            <person name="Sun H."/>
            <person name="Tunlid A."/>
            <person name="Henrissat B."/>
            <person name="Grigoriev I.V."/>
            <person name="Hibbett D.S."/>
            <person name="Martin F."/>
        </authorList>
    </citation>
    <scope>NUCLEOTIDE SEQUENCE [LARGE SCALE GENOMIC DNA]</scope>
    <source>
        <strain evidence="3">441</strain>
    </source>
</reference>
<evidence type="ECO:0000313" key="2">
    <source>
        <dbReference type="EMBL" id="KIK17150.1"/>
    </source>
</evidence>
<feature type="compositionally biased region" description="Basic and acidic residues" evidence="1">
    <location>
        <begin position="1"/>
        <end position="12"/>
    </location>
</feature>
<evidence type="ECO:0000256" key="1">
    <source>
        <dbReference type="SAM" id="MobiDB-lite"/>
    </source>
</evidence>
<reference evidence="2 3" key="1">
    <citation type="submission" date="2014-04" db="EMBL/GenBank/DDBJ databases">
        <authorList>
            <consortium name="DOE Joint Genome Institute"/>
            <person name="Kuo A."/>
            <person name="Kohler A."/>
            <person name="Costa M.D."/>
            <person name="Nagy L.G."/>
            <person name="Floudas D."/>
            <person name="Copeland A."/>
            <person name="Barry K.W."/>
            <person name="Cichocki N."/>
            <person name="Veneault-Fourrey C."/>
            <person name="LaButti K."/>
            <person name="Lindquist E.A."/>
            <person name="Lipzen A."/>
            <person name="Lundell T."/>
            <person name="Morin E."/>
            <person name="Murat C."/>
            <person name="Sun H."/>
            <person name="Tunlid A."/>
            <person name="Henrissat B."/>
            <person name="Grigoriev I.V."/>
            <person name="Hibbett D.S."/>
            <person name="Martin F."/>
            <person name="Nordberg H.P."/>
            <person name="Cantor M.N."/>
            <person name="Hua S.X."/>
        </authorList>
    </citation>
    <scope>NUCLEOTIDE SEQUENCE [LARGE SCALE GENOMIC DNA]</scope>
    <source>
        <strain evidence="2 3">441</strain>
    </source>
</reference>
<accession>A0A0C9XXC5</accession>
<evidence type="ECO:0000313" key="3">
    <source>
        <dbReference type="Proteomes" id="UP000054018"/>
    </source>
</evidence>
<protein>
    <submittedName>
        <fullName evidence="2">Uncharacterized protein</fullName>
    </submittedName>
</protein>
<feature type="compositionally biased region" description="Acidic residues" evidence="1">
    <location>
        <begin position="154"/>
        <end position="166"/>
    </location>
</feature>
<dbReference type="HOGENOM" id="CLU_1511181_0_0_1"/>
<sequence length="178" mass="19652">MSEYRKSTRLMEVRPGPVPAAPSKRPTLACHLGYSLNSNNESSRPEDANVMLCSVEQELNSYNSCYVEKRSDTLQFWQKSFLSFTYRLLPNEDDLVEDGKDALGMLLATNPEHTQESLEGLLRALGEDDHAANGSDPEDSEEGEQLGQAHGMDDLIDTLNDTEGEEVQDKSDIGGNVA</sequence>
<dbReference type="Proteomes" id="UP000054018">
    <property type="component" value="Unassembled WGS sequence"/>
</dbReference>
<dbReference type="EMBL" id="KN833837">
    <property type="protein sequence ID" value="KIK17150.1"/>
    <property type="molecule type" value="Genomic_DNA"/>
</dbReference>
<name>A0A0C9XXC5_9AGAM</name>
<feature type="region of interest" description="Disordered" evidence="1">
    <location>
        <begin position="1"/>
        <end position="24"/>
    </location>
</feature>
<feature type="region of interest" description="Disordered" evidence="1">
    <location>
        <begin position="128"/>
        <end position="178"/>
    </location>
</feature>
<organism evidence="2 3">
    <name type="scientific">Pisolithus microcarpus 441</name>
    <dbReference type="NCBI Taxonomy" id="765257"/>
    <lineage>
        <taxon>Eukaryota</taxon>
        <taxon>Fungi</taxon>
        <taxon>Dikarya</taxon>
        <taxon>Basidiomycota</taxon>
        <taxon>Agaricomycotina</taxon>
        <taxon>Agaricomycetes</taxon>
        <taxon>Agaricomycetidae</taxon>
        <taxon>Boletales</taxon>
        <taxon>Sclerodermatineae</taxon>
        <taxon>Pisolithaceae</taxon>
        <taxon>Pisolithus</taxon>
    </lineage>
</organism>